<evidence type="ECO:0000256" key="2">
    <source>
        <dbReference type="ARBA" id="ARBA00023277"/>
    </source>
</evidence>
<name>A0A934KFA3_9BACT</name>
<organism evidence="4 5">
    <name type="scientific">Candidatus Nephthysia bennettiae</name>
    <dbReference type="NCBI Taxonomy" id="3127016"/>
    <lineage>
        <taxon>Bacteria</taxon>
        <taxon>Bacillati</taxon>
        <taxon>Candidatus Dormiibacterota</taxon>
        <taxon>Candidatus Dormibacteria</taxon>
        <taxon>Candidatus Dormibacterales</taxon>
        <taxon>Candidatus Dormibacteraceae</taxon>
        <taxon>Candidatus Nephthysia</taxon>
    </lineage>
</organism>
<dbReference type="InterPro" id="IPR011251">
    <property type="entry name" value="Luciferase-like_dom"/>
</dbReference>
<accession>A0A934KFA3</accession>
<dbReference type="RefSeq" id="WP_338205747.1">
    <property type="nucleotide sequence ID" value="NZ_JAEKNR010000247.1"/>
</dbReference>
<dbReference type="Proteomes" id="UP000612893">
    <property type="component" value="Unassembled WGS sequence"/>
</dbReference>
<protein>
    <submittedName>
        <fullName evidence="4">Glucose-6-phosphate dehydrogenase (Coenzyme-F420)</fullName>
        <ecNumber evidence="4">1.1.98.2</ecNumber>
    </submittedName>
</protein>
<comment type="caution">
    <text evidence="4">The sequence shown here is derived from an EMBL/GenBank/DDBJ whole genome shotgun (WGS) entry which is preliminary data.</text>
</comment>
<dbReference type="InterPro" id="IPR019944">
    <property type="entry name" value="F420-dep_G6P_DH"/>
</dbReference>
<dbReference type="PANTHER" id="PTHR43244">
    <property type="match status" value="1"/>
</dbReference>
<dbReference type="CDD" id="cd01097">
    <property type="entry name" value="Tetrahydromethanopterin_reductase"/>
    <property type="match status" value="1"/>
</dbReference>
<dbReference type="NCBIfam" id="TIGR03554">
    <property type="entry name" value="F420_G6P_DH"/>
    <property type="match status" value="1"/>
</dbReference>
<proteinExistence type="predicted"/>
<dbReference type="PANTHER" id="PTHR43244:SF1">
    <property type="entry name" value="5,10-METHYLENETETRAHYDROMETHANOPTERIN REDUCTASE"/>
    <property type="match status" value="1"/>
</dbReference>
<feature type="domain" description="Luciferase-like" evidence="3">
    <location>
        <begin position="11"/>
        <end position="305"/>
    </location>
</feature>
<dbReference type="Gene3D" id="3.20.20.30">
    <property type="entry name" value="Luciferase-like domain"/>
    <property type="match status" value="1"/>
</dbReference>
<keyword evidence="5" id="KW-1185">Reference proteome</keyword>
<evidence type="ECO:0000313" key="4">
    <source>
        <dbReference type="EMBL" id="MBJ7601493.1"/>
    </source>
</evidence>
<keyword evidence="1 4" id="KW-0560">Oxidoreductase</keyword>
<evidence type="ECO:0000256" key="1">
    <source>
        <dbReference type="ARBA" id="ARBA00023002"/>
    </source>
</evidence>
<dbReference type="GO" id="GO:0016705">
    <property type="term" value="F:oxidoreductase activity, acting on paired donors, with incorporation or reduction of molecular oxygen"/>
    <property type="evidence" value="ECO:0007669"/>
    <property type="project" value="InterPro"/>
</dbReference>
<dbReference type="InterPro" id="IPR036661">
    <property type="entry name" value="Luciferase-like_sf"/>
</dbReference>
<dbReference type="SUPFAM" id="SSF51679">
    <property type="entry name" value="Bacterial luciferase-like"/>
    <property type="match status" value="1"/>
</dbReference>
<reference evidence="4" key="1">
    <citation type="submission" date="2020-10" db="EMBL/GenBank/DDBJ databases">
        <title>Ca. Dormibacterota MAGs.</title>
        <authorList>
            <person name="Montgomery K."/>
        </authorList>
    </citation>
    <scope>NUCLEOTIDE SEQUENCE [LARGE SCALE GENOMIC DNA]</scope>
    <source>
        <strain evidence="4">SC8812_S17_10</strain>
    </source>
</reference>
<dbReference type="Pfam" id="PF00296">
    <property type="entry name" value="Bac_luciferase"/>
    <property type="match status" value="1"/>
</dbReference>
<gene>
    <name evidence="4" type="primary">fgd</name>
    <name evidence="4" type="ORF">JF922_25885</name>
</gene>
<evidence type="ECO:0000259" key="3">
    <source>
        <dbReference type="Pfam" id="PF00296"/>
    </source>
</evidence>
<dbReference type="EMBL" id="JAEKNR010000247">
    <property type="protein sequence ID" value="MBJ7601493.1"/>
    <property type="molecule type" value="Genomic_DNA"/>
</dbReference>
<dbReference type="NCBIfam" id="TIGR03557">
    <property type="entry name" value="F420_G6P_family"/>
    <property type="match status" value="1"/>
</dbReference>
<dbReference type="InterPro" id="IPR050564">
    <property type="entry name" value="F420-G6PD/mer"/>
</dbReference>
<dbReference type="AlphaFoldDB" id="A0A934KFA3"/>
<sequence>MTSPLRLGWKASAEQFGPRPLLDFAVLAEELGFDSVMVSDHFTPWRHTDGHAPFSLAWMAALGERTQRVLMGTSVLTPTFRYQPAVVAQAFGTLGLMYPERVILGVGTGESLNEVPVLGIQWPEFRERFRRLSEAVRLIRMLWTEDLVEFDGEYYHVHGATVYDRPEKPVPIYAAASGEVVARFAGRQADGLICTSGKGIELYRDKLLPALREGAEAAGRSVDAIEKTIEMKVSYDTDRARALADTRIWAALALPAEDKVDVHNPREMEARAAKVTDPERRWLVSDDPDEHLEQLAPYLDLGFRHLVFHAPGDDQARFLRLYAEQILPRLRERWG</sequence>
<dbReference type="EC" id="1.1.98.2" evidence="4"/>
<keyword evidence="2" id="KW-0119">Carbohydrate metabolism</keyword>
<evidence type="ECO:0000313" key="5">
    <source>
        <dbReference type="Proteomes" id="UP000612893"/>
    </source>
</evidence>
<dbReference type="GO" id="GO:0052749">
    <property type="term" value="F:glucose-6-phosphate dehydrogenase (coenzyme F420) activity"/>
    <property type="evidence" value="ECO:0007669"/>
    <property type="project" value="UniProtKB-EC"/>
</dbReference>
<dbReference type="InterPro" id="IPR019945">
    <property type="entry name" value="F420_G6P_DH-rel"/>
</dbReference>